<evidence type="ECO:0008006" key="3">
    <source>
        <dbReference type="Google" id="ProtNLM"/>
    </source>
</evidence>
<dbReference type="EMBL" id="CP013655">
    <property type="protein sequence ID" value="ALS37703.1"/>
    <property type="molecule type" value="Genomic_DNA"/>
</dbReference>
<protein>
    <recommendedName>
        <fullName evidence="3">Type VII secretion effector</fullName>
    </recommendedName>
</protein>
<gene>
    <name evidence="1" type="ORF">ATZ35_11235</name>
</gene>
<dbReference type="RefSeq" id="WP_208927329.1">
    <property type="nucleotide sequence ID" value="NZ_CP013655.1"/>
</dbReference>
<dbReference type="KEGG" id="erx:ATZ35_11235"/>
<dbReference type="STRING" id="118060.ATZ35_11235"/>
<evidence type="ECO:0000313" key="2">
    <source>
        <dbReference type="Proteomes" id="UP000067523"/>
    </source>
</evidence>
<dbReference type="InterPro" id="IPR021477">
    <property type="entry name" value="TVIIS_effector_SACOL2603_fam"/>
</dbReference>
<organism evidence="1 2">
    <name type="scientific">Enterococcus rotai</name>
    <dbReference type="NCBI Taxonomy" id="118060"/>
    <lineage>
        <taxon>Bacteria</taxon>
        <taxon>Bacillati</taxon>
        <taxon>Bacillota</taxon>
        <taxon>Bacilli</taxon>
        <taxon>Lactobacillales</taxon>
        <taxon>Enterococcaceae</taxon>
        <taxon>Enterococcus</taxon>
    </lineage>
</organism>
<reference evidence="2" key="1">
    <citation type="submission" date="2015-12" db="EMBL/GenBank/DDBJ databases">
        <authorList>
            <person name="Lauer A."/>
            <person name="Humrighouse B."/>
            <person name="Loparev V."/>
            <person name="Shewmaker P.L."/>
            <person name="Whitney A.M."/>
            <person name="McLaughlin R.W."/>
        </authorList>
    </citation>
    <scope>NUCLEOTIDE SEQUENCE [LARGE SCALE GENOMIC DNA]</scope>
    <source>
        <strain evidence="2">LMG 26678</strain>
    </source>
</reference>
<evidence type="ECO:0000313" key="1">
    <source>
        <dbReference type="EMBL" id="ALS37703.1"/>
    </source>
</evidence>
<dbReference type="Proteomes" id="UP000067523">
    <property type="component" value="Chromosome"/>
</dbReference>
<sequence length="90" mass="9630">MIDINAGEIQNQATKIGQANDKLTISQTVTFSSGTTVPGNSLANSTFEKLKSSSSTIQQLLNRDTANIQSAVAAFKRADTQVQQLFKSPL</sequence>
<accession>A0A0U2XA23</accession>
<proteinExistence type="predicted"/>
<keyword evidence="2" id="KW-1185">Reference proteome</keyword>
<name>A0A0U2XA23_9ENTE</name>
<dbReference type="AlphaFoldDB" id="A0A0U2XA23"/>
<dbReference type="NCBIfam" id="TIGR04197">
    <property type="entry name" value="T7SS_SACOL2603"/>
    <property type="match status" value="1"/>
</dbReference>